<dbReference type="AlphaFoldDB" id="A0AAN8L856"/>
<organism evidence="1 2">
    <name type="scientific">Coregonus suidteri</name>
    <dbReference type="NCBI Taxonomy" id="861788"/>
    <lineage>
        <taxon>Eukaryota</taxon>
        <taxon>Metazoa</taxon>
        <taxon>Chordata</taxon>
        <taxon>Craniata</taxon>
        <taxon>Vertebrata</taxon>
        <taxon>Euteleostomi</taxon>
        <taxon>Actinopterygii</taxon>
        <taxon>Neopterygii</taxon>
        <taxon>Teleostei</taxon>
        <taxon>Protacanthopterygii</taxon>
        <taxon>Salmoniformes</taxon>
        <taxon>Salmonidae</taxon>
        <taxon>Coregoninae</taxon>
        <taxon>Coregonus</taxon>
    </lineage>
</organism>
<protein>
    <submittedName>
        <fullName evidence="1">Uncharacterized protein</fullName>
    </submittedName>
</protein>
<keyword evidence="2" id="KW-1185">Reference proteome</keyword>
<name>A0AAN8L856_9TELE</name>
<evidence type="ECO:0000313" key="1">
    <source>
        <dbReference type="EMBL" id="KAK6307292.1"/>
    </source>
</evidence>
<gene>
    <name evidence="1" type="ORF">J4Q44_G00224400</name>
</gene>
<dbReference type="Proteomes" id="UP001356427">
    <property type="component" value="Unassembled WGS sequence"/>
</dbReference>
<accession>A0AAN8L856</accession>
<dbReference type="EMBL" id="JAGTTL010000020">
    <property type="protein sequence ID" value="KAK6307292.1"/>
    <property type="molecule type" value="Genomic_DNA"/>
</dbReference>
<sequence length="87" mass="10131">MITPISTTFWEIEGLDLEEKESEQTRQAPARQVIIYSPTQLFETSFITRGTVFTCCDLKEDLINFCLRCLLHLIIILHAFKVTKRPQ</sequence>
<evidence type="ECO:0000313" key="2">
    <source>
        <dbReference type="Proteomes" id="UP001356427"/>
    </source>
</evidence>
<reference evidence="1 2" key="1">
    <citation type="submission" date="2021-04" db="EMBL/GenBank/DDBJ databases">
        <authorList>
            <person name="De Guttry C."/>
            <person name="Zahm M."/>
            <person name="Klopp C."/>
            <person name="Cabau C."/>
            <person name="Louis A."/>
            <person name="Berthelot C."/>
            <person name="Parey E."/>
            <person name="Roest Crollius H."/>
            <person name="Montfort J."/>
            <person name="Robinson-Rechavi M."/>
            <person name="Bucao C."/>
            <person name="Bouchez O."/>
            <person name="Gislard M."/>
            <person name="Lluch J."/>
            <person name="Milhes M."/>
            <person name="Lampietro C."/>
            <person name="Lopez Roques C."/>
            <person name="Donnadieu C."/>
            <person name="Braasch I."/>
            <person name="Desvignes T."/>
            <person name="Postlethwait J."/>
            <person name="Bobe J."/>
            <person name="Wedekind C."/>
            <person name="Guiguen Y."/>
        </authorList>
    </citation>
    <scope>NUCLEOTIDE SEQUENCE [LARGE SCALE GENOMIC DNA]</scope>
    <source>
        <strain evidence="1">Cs_M1</strain>
        <tissue evidence="1">Blood</tissue>
    </source>
</reference>
<comment type="caution">
    <text evidence="1">The sequence shown here is derived from an EMBL/GenBank/DDBJ whole genome shotgun (WGS) entry which is preliminary data.</text>
</comment>
<proteinExistence type="predicted"/>